<evidence type="ECO:0000313" key="2">
    <source>
        <dbReference type="EMBL" id="RNA70670.1"/>
    </source>
</evidence>
<comment type="caution">
    <text evidence="2">The sequence shown here is derived from an EMBL/GenBank/DDBJ whole genome shotgun (WGS) entry which is preliminary data.</text>
</comment>
<feature type="region of interest" description="Disordered" evidence="1">
    <location>
        <begin position="41"/>
        <end position="69"/>
    </location>
</feature>
<dbReference type="InterPro" id="IPR025906">
    <property type="entry name" value="YjfB_motility"/>
</dbReference>
<dbReference type="Pfam" id="PF14070">
    <property type="entry name" value="YjfB_motility"/>
    <property type="match status" value="1"/>
</dbReference>
<evidence type="ECO:0000256" key="1">
    <source>
        <dbReference type="SAM" id="MobiDB-lite"/>
    </source>
</evidence>
<dbReference type="EMBL" id="RHIB01000001">
    <property type="protein sequence ID" value="RNA70670.1"/>
    <property type="molecule type" value="Genomic_DNA"/>
</dbReference>
<reference evidence="2 3" key="1">
    <citation type="submission" date="2018-10" db="EMBL/GenBank/DDBJ databases">
        <title>Bacillus Keqinensis sp. nov., a moderately halophilic bacterium isolated from a saline-alkaline lake.</title>
        <authorList>
            <person name="Wang H."/>
        </authorList>
    </citation>
    <scope>NUCLEOTIDE SEQUENCE [LARGE SCALE GENOMIC DNA]</scope>
    <source>
        <strain evidence="2 3">KQ-3</strain>
    </source>
</reference>
<name>A0A3M7TYH5_9BACI</name>
<dbReference type="OrthoDB" id="2942186at2"/>
<dbReference type="Proteomes" id="UP000278746">
    <property type="component" value="Unassembled WGS sequence"/>
</dbReference>
<dbReference type="RefSeq" id="WP_122898702.1">
    <property type="nucleotide sequence ID" value="NZ_RHIB01000001.1"/>
</dbReference>
<feature type="compositionally biased region" description="Polar residues" evidence="1">
    <location>
        <begin position="44"/>
        <end position="55"/>
    </location>
</feature>
<organism evidence="2 3">
    <name type="scientific">Alteribacter keqinensis</name>
    <dbReference type="NCBI Taxonomy" id="2483800"/>
    <lineage>
        <taxon>Bacteria</taxon>
        <taxon>Bacillati</taxon>
        <taxon>Bacillota</taxon>
        <taxon>Bacilli</taxon>
        <taxon>Bacillales</taxon>
        <taxon>Bacillaceae</taxon>
        <taxon>Alteribacter</taxon>
    </lineage>
</organism>
<keyword evidence="3" id="KW-1185">Reference proteome</keyword>
<proteinExistence type="predicted"/>
<evidence type="ECO:0000313" key="3">
    <source>
        <dbReference type="Proteomes" id="UP000278746"/>
    </source>
</evidence>
<dbReference type="AlphaFoldDB" id="A0A3M7TYH5"/>
<protein>
    <submittedName>
        <fullName evidence="2">Putative motility protein</fullName>
    </submittedName>
</protein>
<sequence length="69" mass="7501">MKISSMMATQTLKLQQTLNISLMKSALNSDAAMAVSMLDRLRDGTQQNDTATTNPSPHPALGKKVDIRL</sequence>
<gene>
    <name evidence="2" type="ORF">EBO34_10940</name>
</gene>
<accession>A0A3M7TYH5</accession>